<proteinExistence type="predicted"/>
<dbReference type="AlphaFoldDB" id="A0A2I0APW9"/>
<dbReference type="PANTHER" id="PTHR34807:SF3">
    <property type="entry name" value="OS08G0270800 PROTEIN"/>
    <property type="match status" value="1"/>
</dbReference>
<dbReference type="OrthoDB" id="993453at2759"/>
<reference evidence="1 2" key="1">
    <citation type="journal article" date="2017" name="Nature">
        <title>The Apostasia genome and the evolution of orchids.</title>
        <authorList>
            <person name="Zhang G.Q."/>
            <person name="Liu K.W."/>
            <person name="Li Z."/>
            <person name="Lohaus R."/>
            <person name="Hsiao Y.Y."/>
            <person name="Niu S.C."/>
            <person name="Wang J.Y."/>
            <person name="Lin Y.C."/>
            <person name="Xu Q."/>
            <person name="Chen L.J."/>
            <person name="Yoshida K."/>
            <person name="Fujiwara S."/>
            <person name="Wang Z.W."/>
            <person name="Zhang Y.Q."/>
            <person name="Mitsuda N."/>
            <person name="Wang M."/>
            <person name="Liu G.H."/>
            <person name="Pecoraro L."/>
            <person name="Huang H.X."/>
            <person name="Xiao X.J."/>
            <person name="Lin M."/>
            <person name="Wu X.Y."/>
            <person name="Wu W.L."/>
            <person name="Chen Y.Y."/>
            <person name="Chang S.B."/>
            <person name="Sakamoto S."/>
            <person name="Ohme-Takagi M."/>
            <person name="Yagi M."/>
            <person name="Zeng S.J."/>
            <person name="Shen C.Y."/>
            <person name="Yeh C.M."/>
            <person name="Luo Y.B."/>
            <person name="Tsai W.C."/>
            <person name="Van de Peer Y."/>
            <person name="Liu Z.J."/>
        </authorList>
    </citation>
    <scope>NUCLEOTIDE SEQUENCE [LARGE SCALE GENOMIC DNA]</scope>
    <source>
        <strain evidence="2">cv. Shenzhen</strain>
        <tissue evidence="1">Stem</tissue>
    </source>
</reference>
<name>A0A2I0APW9_9ASPA</name>
<dbReference type="EMBL" id="KZ451963">
    <property type="protein sequence ID" value="PKA57607.1"/>
    <property type="molecule type" value="Genomic_DNA"/>
</dbReference>
<evidence type="ECO:0000313" key="2">
    <source>
        <dbReference type="Proteomes" id="UP000236161"/>
    </source>
</evidence>
<keyword evidence="2" id="KW-1185">Reference proteome</keyword>
<dbReference type="Proteomes" id="UP000236161">
    <property type="component" value="Unassembled WGS sequence"/>
</dbReference>
<organism evidence="1 2">
    <name type="scientific">Apostasia shenzhenica</name>
    <dbReference type="NCBI Taxonomy" id="1088818"/>
    <lineage>
        <taxon>Eukaryota</taxon>
        <taxon>Viridiplantae</taxon>
        <taxon>Streptophyta</taxon>
        <taxon>Embryophyta</taxon>
        <taxon>Tracheophyta</taxon>
        <taxon>Spermatophyta</taxon>
        <taxon>Magnoliopsida</taxon>
        <taxon>Liliopsida</taxon>
        <taxon>Asparagales</taxon>
        <taxon>Orchidaceae</taxon>
        <taxon>Apostasioideae</taxon>
        <taxon>Apostasia</taxon>
    </lineage>
</organism>
<protein>
    <submittedName>
        <fullName evidence="1">Uncharacterized protein</fullName>
    </submittedName>
</protein>
<evidence type="ECO:0000313" key="1">
    <source>
        <dbReference type="EMBL" id="PKA57607.1"/>
    </source>
</evidence>
<dbReference type="STRING" id="1088818.A0A2I0APW9"/>
<sequence length="268" mass="30671">MGSFRVFCTGQKRKSRTFSLSLSLNLPHFPLPLSPPTFTSPLSPPALLPPLFLSLETSVSSFSSSLLLCACCGEVVMKEMGSQMVSSYFQGGEENRSRFKYQCLRLDYEELLMETEEKKLRLQKALQRKHKLFAEVKFLRSKYQQLSNSSQLVQCKVKKHSHKISSCNRNRVPRYQNTANQSELSLKDGIHKPKQVSVLNVTPLLDLNQDMDEVERFEEEWNPLKMFSREDDLLVNDAKISICREFGSGLSGVGKRKVTWQDQLALRV</sequence>
<gene>
    <name evidence="1" type="ORF">AXF42_Ash018582</name>
</gene>
<accession>A0A2I0APW9</accession>
<dbReference type="PANTHER" id="PTHR34807">
    <property type="entry name" value="OS08G0270800 PROTEIN"/>
    <property type="match status" value="1"/>
</dbReference>